<reference evidence="7 8" key="1">
    <citation type="submission" date="2019-11" db="EMBL/GenBank/DDBJ databases">
        <title>Strigops habroptila (kakapo) genome, bStrHab1, primary haplotype, v2.</title>
        <authorList>
            <person name="Jarvis E.D."/>
            <person name="Howard J."/>
            <person name="Rhie A."/>
            <person name="Phillippy A."/>
            <person name="Korlach J."/>
            <person name="Digby A."/>
            <person name="Iorns D."/>
            <person name="Eason D."/>
            <person name="Robertson B."/>
            <person name="Raemaekers T."/>
            <person name="Howe K."/>
            <person name="Lewin H."/>
            <person name="Damas J."/>
            <person name="Hastie A."/>
            <person name="Tracey A."/>
            <person name="Chow W."/>
            <person name="Fedrigo O."/>
        </authorList>
    </citation>
    <scope>NUCLEOTIDE SEQUENCE [LARGE SCALE GENOMIC DNA]</scope>
</reference>
<evidence type="ECO:0000256" key="5">
    <source>
        <dbReference type="SAM" id="Phobius"/>
    </source>
</evidence>
<dbReference type="PANTHER" id="PTHR22950">
    <property type="entry name" value="AMINO ACID TRANSPORTER"/>
    <property type="match status" value="1"/>
</dbReference>
<evidence type="ECO:0000256" key="1">
    <source>
        <dbReference type="ARBA" id="ARBA00004141"/>
    </source>
</evidence>
<feature type="domain" description="Amino acid transporter transmembrane" evidence="6">
    <location>
        <begin position="26"/>
        <end position="322"/>
    </location>
</feature>
<evidence type="ECO:0000259" key="6">
    <source>
        <dbReference type="Pfam" id="PF01490"/>
    </source>
</evidence>
<dbReference type="Proteomes" id="UP000472266">
    <property type="component" value="Chromosome 2"/>
</dbReference>
<dbReference type="GO" id="GO:0005774">
    <property type="term" value="C:vacuolar membrane"/>
    <property type="evidence" value="ECO:0007669"/>
    <property type="project" value="TreeGrafter"/>
</dbReference>
<keyword evidence="3 5" id="KW-1133">Transmembrane helix</keyword>
<feature type="transmembrane region" description="Helical" evidence="5">
    <location>
        <begin position="90"/>
        <end position="109"/>
    </location>
</feature>
<feature type="transmembrane region" description="Helical" evidence="5">
    <location>
        <begin position="158"/>
        <end position="175"/>
    </location>
</feature>
<dbReference type="PANTHER" id="PTHR22950:SF190">
    <property type="entry name" value="NEUTRAL AMINO ACID UNIPORTER 4"/>
    <property type="match status" value="1"/>
</dbReference>
<evidence type="ECO:0000313" key="8">
    <source>
        <dbReference type="Proteomes" id="UP000472266"/>
    </source>
</evidence>
<keyword evidence="8" id="KW-1185">Reference proteome</keyword>
<dbReference type="GO" id="GO:0015193">
    <property type="term" value="F:L-proline transmembrane transporter activity"/>
    <property type="evidence" value="ECO:0007669"/>
    <property type="project" value="TreeGrafter"/>
</dbReference>
<dbReference type="Pfam" id="PF01490">
    <property type="entry name" value="Aa_trans"/>
    <property type="match status" value="1"/>
</dbReference>
<evidence type="ECO:0000256" key="4">
    <source>
        <dbReference type="ARBA" id="ARBA00023136"/>
    </source>
</evidence>
<accession>A0A672TRC8</accession>
<reference evidence="7" key="2">
    <citation type="submission" date="2025-08" db="UniProtKB">
        <authorList>
            <consortium name="Ensembl"/>
        </authorList>
    </citation>
    <scope>IDENTIFICATION</scope>
</reference>
<dbReference type="InterPro" id="IPR013057">
    <property type="entry name" value="AA_transpt_TM"/>
</dbReference>
<comment type="subcellular location">
    <subcellularLocation>
        <location evidence="1">Membrane</location>
        <topology evidence="1">Multi-pass membrane protein</topology>
    </subcellularLocation>
</comment>
<feature type="transmembrane region" description="Helical" evidence="5">
    <location>
        <begin position="226"/>
        <end position="246"/>
    </location>
</feature>
<keyword evidence="2 5" id="KW-0812">Transmembrane</keyword>
<feature type="transmembrane region" description="Helical" evidence="5">
    <location>
        <begin position="129"/>
        <end position="146"/>
    </location>
</feature>
<dbReference type="GeneTree" id="ENSGT00940000160117"/>
<sequence>ILNLFAVILMKNSVYFLSFLFFPYQIGPISLVFIGVISVHCMHILVRCIFSSIFDFRMKKSSLGYSDTVSYAMEVGPLTALQKRASWGRYIVDFFLVITQLGFCSVYVVFLAENVKQVSNVTISLSTDLRIYMLCFLPFLILLVFIRDLKSLSMLSWLANLSMAVSLVIIYQYIVRDIIDPQKLPPVVGWKKYPLFFGTAIFAFEGIGVVLPLENRMKDTTRFPQALNIGMGIVMTLYISLATLGYLRFGDGIKGSITLNLPQDIWLYQSVKILYSFGIFVTYSIQYYVPAEILIPAVTSKVEQKWQLLTELVVRALLVCSTCKYVQNIYKMFAITCCWGLLI</sequence>
<name>A0A672TRC8_STRHB</name>
<feature type="transmembrane region" description="Helical" evidence="5">
    <location>
        <begin position="195"/>
        <end position="214"/>
    </location>
</feature>
<proteinExistence type="predicted"/>
<keyword evidence="4 5" id="KW-0472">Membrane</keyword>
<evidence type="ECO:0000313" key="7">
    <source>
        <dbReference type="Ensembl" id="ENSSHBP00005004588.1"/>
    </source>
</evidence>
<protein>
    <submittedName>
        <fullName evidence="7">Solute carrier family 36 member 4</fullName>
    </submittedName>
</protein>
<dbReference type="Ensembl" id="ENSSHBT00005005585.1">
    <property type="protein sequence ID" value="ENSSHBP00005004588.1"/>
    <property type="gene ID" value="ENSSHBG00005003986.1"/>
</dbReference>
<gene>
    <name evidence="7" type="primary">SLC36A4</name>
</gene>
<feature type="transmembrane region" description="Helical" evidence="5">
    <location>
        <begin position="266"/>
        <end position="285"/>
    </location>
</feature>
<organism evidence="7 8">
    <name type="scientific">Strigops habroptila</name>
    <name type="common">Kakapo</name>
    <dbReference type="NCBI Taxonomy" id="2489341"/>
    <lineage>
        <taxon>Eukaryota</taxon>
        <taxon>Metazoa</taxon>
        <taxon>Chordata</taxon>
        <taxon>Craniata</taxon>
        <taxon>Vertebrata</taxon>
        <taxon>Euteleostomi</taxon>
        <taxon>Archelosauria</taxon>
        <taxon>Archosauria</taxon>
        <taxon>Dinosauria</taxon>
        <taxon>Saurischia</taxon>
        <taxon>Theropoda</taxon>
        <taxon>Coelurosauria</taxon>
        <taxon>Aves</taxon>
        <taxon>Neognathae</taxon>
        <taxon>Neoaves</taxon>
        <taxon>Telluraves</taxon>
        <taxon>Australaves</taxon>
        <taxon>Psittaciformes</taxon>
        <taxon>Psittacidae</taxon>
        <taxon>Strigops</taxon>
    </lineage>
</organism>
<reference evidence="7" key="3">
    <citation type="submission" date="2025-09" db="UniProtKB">
        <authorList>
            <consortium name="Ensembl"/>
        </authorList>
    </citation>
    <scope>IDENTIFICATION</scope>
</reference>
<evidence type="ECO:0000256" key="2">
    <source>
        <dbReference type="ARBA" id="ARBA00022692"/>
    </source>
</evidence>
<dbReference type="AlphaFoldDB" id="A0A672TRC8"/>
<dbReference type="GO" id="GO:0015180">
    <property type="term" value="F:L-alanine transmembrane transporter activity"/>
    <property type="evidence" value="ECO:0007669"/>
    <property type="project" value="TreeGrafter"/>
</dbReference>
<feature type="transmembrane region" description="Helical" evidence="5">
    <location>
        <begin position="26"/>
        <end position="50"/>
    </location>
</feature>
<evidence type="ECO:0000256" key="3">
    <source>
        <dbReference type="ARBA" id="ARBA00022989"/>
    </source>
</evidence>